<feature type="domain" description="C2H2-type" evidence="2">
    <location>
        <begin position="19"/>
        <end position="41"/>
    </location>
</feature>
<dbReference type="Proteomes" id="UP000770661">
    <property type="component" value="Unassembled WGS sequence"/>
</dbReference>
<accession>A0A8J4YJL2</accession>
<comment type="caution">
    <text evidence="3">The sequence shown here is derived from an EMBL/GenBank/DDBJ whole genome shotgun (WGS) entry which is preliminary data.</text>
</comment>
<reference evidence="3" key="1">
    <citation type="submission" date="2020-07" db="EMBL/GenBank/DDBJ databases">
        <title>The High-quality genome of the commercially important snow crab, Chionoecetes opilio.</title>
        <authorList>
            <person name="Jeong J.-H."/>
            <person name="Ryu S."/>
        </authorList>
    </citation>
    <scope>NUCLEOTIDE SEQUENCE</scope>
    <source>
        <strain evidence="3">MADBK_172401_WGS</strain>
        <tissue evidence="3">Digestive gland</tissue>
    </source>
</reference>
<keyword evidence="4" id="KW-1185">Reference proteome</keyword>
<evidence type="ECO:0000313" key="4">
    <source>
        <dbReference type="Proteomes" id="UP000770661"/>
    </source>
</evidence>
<feature type="compositionally biased region" description="Basic residues" evidence="1">
    <location>
        <begin position="138"/>
        <end position="151"/>
    </location>
</feature>
<proteinExistence type="predicted"/>
<feature type="compositionally biased region" description="Acidic residues" evidence="1">
    <location>
        <begin position="104"/>
        <end position="119"/>
    </location>
</feature>
<name>A0A8J4YJL2_CHIOP</name>
<feature type="region of interest" description="Disordered" evidence="1">
    <location>
        <begin position="75"/>
        <end position="151"/>
    </location>
</feature>
<protein>
    <recommendedName>
        <fullName evidence="2">C2H2-type domain-containing protein</fullName>
    </recommendedName>
</protein>
<sequence>MTALYPVLQMQRHYLHPRCGFCRTTFYTRMKYERHVASISHLRVRTANIDNQEGNKRQEDQPQEEEAVDLDLANFMTLDSVGDDDDEGEGSEHEEITGGVDAAEAQDEETAGADDDLEDISGQSDLDGDTQEKDTNGHKARPGKTWWRRRT</sequence>
<evidence type="ECO:0000259" key="2">
    <source>
        <dbReference type="PROSITE" id="PS00028"/>
    </source>
</evidence>
<dbReference type="InterPro" id="IPR013087">
    <property type="entry name" value="Znf_C2H2_type"/>
</dbReference>
<gene>
    <name evidence="3" type="ORF">GWK47_003759</name>
</gene>
<evidence type="ECO:0000313" key="3">
    <source>
        <dbReference type="EMBL" id="KAG0728317.1"/>
    </source>
</evidence>
<dbReference type="AlphaFoldDB" id="A0A8J4YJL2"/>
<dbReference type="EMBL" id="JACEEZ010002326">
    <property type="protein sequence ID" value="KAG0728317.1"/>
    <property type="molecule type" value="Genomic_DNA"/>
</dbReference>
<dbReference type="PROSITE" id="PS00028">
    <property type="entry name" value="ZINC_FINGER_C2H2_1"/>
    <property type="match status" value="1"/>
</dbReference>
<organism evidence="3 4">
    <name type="scientific">Chionoecetes opilio</name>
    <name type="common">Atlantic snow crab</name>
    <name type="synonym">Cancer opilio</name>
    <dbReference type="NCBI Taxonomy" id="41210"/>
    <lineage>
        <taxon>Eukaryota</taxon>
        <taxon>Metazoa</taxon>
        <taxon>Ecdysozoa</taxon>
        <taxon>Arthropoda</taxon>
        <taxon>Crustacea</taxon>
        <taxon>Multicrustacea</taxon>
        <taxon>Malacostraca</taxon>
        <taxon>Eumalacostraca</taxon>
        <taxon>Eucarida</taxon>
        <taxon>Decapoda</taxon>
        <taxon>Pleocyemata</taxon>
        <taxon>Brachyura</taxon>
        <taxon>Eubrachyura</taxon>
        <taxon>Majoidea</taxon>
        <taxon>Majidae</taxon>
        <taxon>Chionoecetes</taxon>
    </lineage>
</organism>
<dbReference type="OrthoDB" id="6354489at2759"/>
<evidence type="ECO:0000256" key="1">
    <source>
        <dbReference type="SAM" id="MobiDB-lite"/>
    </source>
</evidence>